<dbReference type="PANTHER" id="PTHR48022">
    <property type="entry name" value="PLASTIDIC GLUCOSE TRANSPORTER 4"/>
    <property type="match status" value="1"/>
</dbReference>
<comment type="caution">
    <text evidence="6">The sequence shown here is derived from an EMBL/GenBank/DDBJ whole genome shotgun (WGS) entry which is preliminary data.</text>
</comment>
<dbReference type="PANTHER" id="PTHR48022:SF2">
    <property type="entry name" value="PLASTIDIC GLUCOSE TRANSPORTER 4"/>
    <property type="match status" value="1"/>
</dbReference>
<reference evidence="6 7" key="1">
    <citation type="submission" date="2016-02" db="EMBL/GenBank/DDBJ databases">
        <title>Genome analysis of coral dinoflagellate symbionts highlights evolutionary adaptations to a symbiotic lifestyle.</title>
        <authorList>
            <person name="Aranda M."/>
            <person name="Li Y."/>
            <person name="Liew Y.J."/>
            <person name="Baumgarten S."/>
            <person name="Simakov O."/>
            <person name="Wilson M."/>
            <person name="Piel J."/>
            <person name="Ashoor H."/>
            <person name="Bougouffa S."/>
            <person name="Bajic V.B."/>
            <person name="Ryu T."/>
            <person name="Ravasi T."/>
            <person name="Bayer T."/>
            <person name="Micklem G."/>
            <person name="Kim H."/>
            <person name="Bhak J."/>
            <person name="Lajeunesse T.C."/>
            <person name="Voolstra C.R."/>
        </authorList>
    </citation>
    <scope>NUCLEOTIDE SEQUENCE [LARGE SCALE GENOMIC DNA]</scope>
    <source>
        <strain evidence="6 7">CCMP2467</strain>
    </source>
</reference>
<dbReference type="AlphaFoldDB" id="A0A1Q9EE62"/>
<evidence type="ECO:0000256" key="2">
    <source>
        <dbReference type="ARBA" id="ARBA00022692"/>
    </source>
</evidence>
<dbReference type="Pfam" id="PF00083">
    <property type="entry name" value="Sugar_tr"/>
    <property type="match status" value="1"/>
</dbReference>
<evidence type="ECO:0000256" key="3">
    <source>
        <dbReference type="ARBA" id="ARBA00022989"/>
    </source>
</evidence>
<evidence type="ECO:0000256" key="5">
    <source>
        <dbReference type="SAM" id="Phobius"/>
    </source>
</evidence>
<protein>
    <recommendedName>
        <fullName evidence="8">Major facilitator superfamily (MFS) profile domain-containing protein</fullName>
    </recommendedName>
</protein>
<dbReference type="GO" id="GO:0005351">
    <property type="term" value="F:carbohydrate:proton symporter activity"/>
    <property type="evidence" value="ECO:0007669"/>
    <property type="project" value="TreeGrafter"/>
</dbReference>
<gene>
    <name evidence="6" type="ORF">AK812_SmicGene11096</name>
</gene>
<keyword evidence="7" id="KW-1185">Reference proteome</keyword>
<dbReference type="EMBL" id="LSRX01000178">
    <property type="protein sequence ID" value="OLQ05667.1"/>
    <property type="molecule type" value="Genomic_DNA"/>
</dbReference>
<keyword evidence="4 5" id="KW-0472">Membrane</keyword>
<organism evidence="6 7">
    <name type="scientific">Symbiodinium microadriaticum</name>
    <name type="common">Dinoflagellate</name>
    <name type="synonym">Zooxanthella microadriatica</name>
    <dbReference type="NCBI Taxonomy" id="2951"/>
    <lineage>
        <taxon>Eukaryota</taxon>
        <taxon>Sar</taxon>
        <taxon>Alveolata</taxon>
        <taxon>Dinophyceae</taxon>
        <taxon>Suessiales</taxon>
        <taxon>Symbiodiniaceae</taxon>
        <taxon>Symbiodinium</taxon>
    </lineage>
</organism>
<dbReference type="OrthoDB" id="5141738at2759"/>
<feature type="transmembrane region" description="Helical" evidence="5">
    <location>
        <begin position="57"/>
        <end position="77"/>
    </location>
</feature>
<name>A0A1Q9EE62_SYMMI</name>
<feature type="transmembrane region" description="Helical" evidence="5">
    <location>
        <begin position="89"/>
        <end position="106"/>
    </location>
</feature>
<evidence type="ECO:0008006" key="8">
    <source>
        <dbReference type="Google" id="ProtNLM"/>
    </source>
</evidence>
<evidence type="ECO:0000256" key="4">
    <source>
        <dbReference type="ARBA" id="ARBA00023136"/>
    </source>
</evidence>
<comment type="subcellular location">
    <subcellularLocation>
        <location evidence="1">Membrane</location>
        <topology evidence="1">Multi-pass membrane protein</topology>
    </subcellularLocation>
</comment>
<proteinExistence type="predicted"/>
<evidence type="ECO:0000256" key="1">
    <source>
        <dbReference type="ARBA" id="ARBA00004141"/>
    </source>
</evidence>
<accession>A0A1Q9EE62</accession>
<dbReference type="Gene3D" id="1.20.1250.20">
    <property type="entry name" value="MFS general substrate transporter like domains"/>
    <property type="match status" value="1"/>
</dbReference>
<evidence type="ECO:0000313" key="7">
    <source>
        <dbReference type="Proteomes" id="UP000186817"/>
    </source>
</evidence>
<dbReference type="SUPFAM" id="SSF103473">
    <property type="entry name" value="MFS general substrate transporter"/>
    <property type="match status" value="1"/>
</dbReference>
<dbReference type="InterPro" id="IPR050360">
    <property type="entry name" value="MFS_Sugar_Transporters"/>
</dbReference>
<dbReference type="GO" id="GO:0016020">
    <property type="term" value="C:membrane"/>
    <property type="evidence" value="ECO:0007669"/>
    <property type="project" value="UniProtKB-SubCell"/>
</dbReference>
<keyword evidence="2 5" id="KW-0812">Transmembrane</keyword>
<dbReference type="Proteomes" id="UP000186817">
    <property type="component" value="Unassembled WGS sequence"/>
</dbReference>
<dbReference type="InterPro" id="IPR005828">
    <property type="entry name" value="MFS_sugar_transport-like"/>
</dbReference>
<dbReference type="InterPro" id="IPR036259">
    <property type="entry name" value="MFS_trans_sf"/>
</dbReference>
<evidence type="ECO:0000313" key="6">
    <source>
        <dbReference type="EMBL" id="OLQ05667.1"/>
    </source>
</evidence>
<keyword evidence="3 5" id="KW-1133">Transmembrane helix</keyword>
<sequence length="234" mass="25598">MALGWVVAASVLSSLGAFLFGLDIGYIAPILECESFKHDVAKLENWWDPQSKIHSETAGFIVGVFSIGCICVSFPPVSSYFLDVWGRKASIILGSFIFLAGCWVQVGDPAVLELLAYGYLEAQHANAARAADEGRQLGFVLLAFIWVYGDLSNRLPVRAPANVRGRKGEDETVFDFVMSEFETEPTALNLQLLPESSSTSADDGIFAPIRLYEAHFEDVRFVPHTGRSSLAESL</sequence>